<dbReference type="GO" id="GO:0005886">
    <property type="term" value="C:plasma membrane"/>
    <property type="evidence" value="ECO:0007669"/>
    <property type="project" value="TreeGrafter"/>
</dbReference>
<protein>
    <submittedName>
        <fullName evidence="2">HdeD family acid-resistance protein</fullName>
    </submittedName>
</protein>
<dbReference type="AlphaFoldDB" id="A0A6P1NFS8"/>
<feature type="transmembrane region" description="Helical" evidence="1">
    <location>
        <begin position="150"/>
        <end position="174"/>
    </location>
</feature>
<dbReference type="EMBL" id="CP047652">
    <property type="protein sequence ID" value="QHI96429.1"/>
    <property type="molecule type" value="Genomic_DNA"/>
</dbReference>
<dbReference type="Proteomes" id="UP000463975">
    <property type="component" value="Chromosome"/>
</dbReference>
<evidence type="ECO:0000256" key="1">
    <source>
        <dbReference type="SAM" id="Phobius"/>
    </source>
</evidence>
<accession>A0A6P1NFS8</accession>
<dbReference type="PANTHER" id="PTHR34989:SF1">
    <property type="entry name" value="PROTEIN HDED"/>
    <property type="match status" value="1"/>
</dbReference>
<reference evidence="2 3" key="1">
    <citation type="submission" date="2020-01" db="EMBL/GenBank/DDBJ databases">
        <title>Genome sequencing of strain KACC 21507.</title>
        <authorList>
            <person name="Heo J."/>
            <person name="Kim S.-J."/>
            <person name="Kim J.-S."/>
            <person name="Hong S.-B."/>
            <person name="Kwon S.-W."/>
        </authorList>
    </citation>
    <scope>NUCLEOTIDE SEQUENCE [LARGE SCALE GENOMIC DNA]</scope>
    <source>
        <strain evidence="2 3">KACC 21507</strain>
    </source>
</reference>
<dbReference type="Pfam" id="PF03729">
    <property type="entry name" value="DUF308"/>
    <property type="match status" value="1"/>
</dbReference>
<feature type="transmembrane region" description="Helical" evidence="1">
    <location>
        <begin position="67"/>
        <end position="88"/>
    </location>
</feature>
<evidence type="ECO:0000313" key="2">
    <source>
        <dbReference type="EMBL" id="QHI96429.1"/>
    </source>
</evidence>
<feature type="transmembrane region" description="Helical" evidence="1">
    <location>
        <begin position="9"/>
        <end position="27"/>
    </location>
</feature>
<dbReference type="InterPro" id="IPR052712">
    <property type="entry name" value="Acid_resist_chaperone_HdeD"/>
</dbReference>
<keyword evidence="3" id="KW-1185">Reference proteome</keyword>
<keyword evidence="1" id="KW-1133">Transmembrane helix</keyword>
<feature type="transmembrane region" description="Helical" evidence="1">
    <location>
        <begin position="94"/>
        <end position="112"/>
    </location>
</feature>
<proteinExistence type="predicted"/>
<organism evidence="2 3">
    <name type="scientific">Aristophania vespae</name>
    <dbReference type="NCBI Taxonomy" id="2697033"/>
    <lineage>
        <taxon>Bacteria</taxon>
        <taxon>Pseudomonadati</taxon>
        <taxon>Pseudomonadota</taxon>
        <taxon>Alphaproteobacteria</taxon>
        <taxon>Acetobacterales</taxon>
        <taxon>Acetobacteraceae</taxon>
        <taxon>Aristophania</taxon>
    </lineage>
</organism>
<feature type="transmembrane region" description="Helical" evidence="1">
    <location>
        <begin position="124"/>
        <end position="144"/>
    </location>
</feature>
<gene>
    <name evidence="2" type="ORF">GT348_07015</name>
</gene>
<evidence type="ECO:0000313" key="3">
    <source>
        <dbReference type="Proteomes" id="UP000463975"/>
    </source>
</evidence>
<dbReference type="PANTHER" id="PTHR34989">
    <property type="entry name" value="PROTEIN HDED"/>
    <property type="match status" value="1"/>
</dbReference>
<sequence length="182" mass="19701">MARVGLKPGWFIGMGIAMLILGILAFIDAFSVTLASTIVLGILLMAGGVIQFVQGIAHFKNRMMGRWVNLLIGFFIILAGLILCAEPIAGSQILTAFLAGLLVLGGFSKIFWAVNQRDHAPDWWVAAFGGAITLVVGILLYWYLPWSGFFFIGTLIAIELLVAGLSSLLFGLGLRRVRKEGF</sequence>
<name>A0A6P1NFS8_9PROT</name>
<dbReference type="InterPro" id="IPR005325">
    <property type="entry name" value="DUF308_memb"/>
</dbReference>
<keyword evidence="1" id="KW-0812">Transmembrane</keyword>
<dbReference type="KEGG" id="bomb:GT348_07015"/>
<keyword evidence="1" id="KW-0472">Membrane</keyword>
<feature type="transmembrane region" description="Helical" evidence="1">
    <location>
        <begin position="33"/>
        <end position="55"/>
    </location>
</feature>